<dbReference type="GO" id="GO:0005615">
    <property type="term" value="C:extracellular space"/>
    <property type="evidence" value="ECO:0007669"/>
    <property type="project" value="TreeGrafter"/>
</dbReference>
<name>A0A2K6GYM1_PROCO</name>
<feature type="signal peptide" evidence="10">
    <location>
        <begin position="1"/>
        <end position="20"/>
    </location>
</feature>
<dbReference type="GO" id="GO:0001664">
    <property type="term" value="F:G protein-coupled receptor binding"/>
    <property type="evidence" value="ECO:0007669"/>
    <property type="project" value="Ensembl"/>
</dbReference>
<feature type="chain" id="PRO_5014404517" evidence="10">
    <location>
        <begin position="21"/>
        <end position="105"/>
    </location>
</feature>
<keyword evidence="3" id="KW-0964">Secreted</keyword>
<dbReference type="Pfam" id="PF03002">
    <property type="entry name" value="Somatostatin"/>
    <property type="match status" value="1"/>
</dbReference>
<evidence type="ECO:0000256" key="1">
    <source>
        <dbReference type="ARBA" id="ARBA00004613"/>
    </source>
</evidence>
<dbReference type="Ensembl" id="ENSPCOT00000042249.1">
    <property type="protein sequence ID" value="ENSPCOP00000031295.1"/>
    <property type="gene ID" value="ENSPCOG00000028407.1"/>
</dbReference>
<reference evidence="12" key="2">
    <citation type="submission" date="2025-09" db="UniProtKB">
        <authorList>
            <consortium name="Ensembl"/>
        </authorList>
    </citation>
    <scope>IDENTIFICATION</scope>
</reference>
<dbReference type="OMA" id="TRCKNFF"/>
<evidence type="ECO:0000256" key="4">
    <source>
        <dbReference type="ARBA" id="ARBA00022685"/>
    </source>
</evidence>
<keyword evidence="7 8" id="KW-1015">Disulfide bond</keyword>
<evidence type="ECO:0000313" key="12">
    <source>
        <dbReference type="Ensembl" id="ENSPCOP00000031295.1"/>
    </source>
</evidence>
<evidence type="ECO:0000256" key="6">
    <source>
        <dbReference type="ARBA" id="ARBA00022729"/>
    </source>
</evidence>
<evidence type="ECO:0000256" key="3">
    <source>
        <dbReference type="ARBA" id="ARBA00022525"/>
    </source>
</evidence>
<feature type="domain" description="Somatostatin/Cortistatin C-terminal" evidence="11">
    <location>
        <begin position="89"/>
        <end position="104"/>
    </location>
</feature>
<reference evidence="12" key="1">
    <citation type="submission" date="2025-08" db="UniProtKB">
        <authorList>
            <consortium name="Ensembl"/>
        </authorList>
    </citation>
    <scope>IDENTIFICATION</scope>
</reference>
<dbReference type="Proteomes" id="UP000233160">
    <property type="component" value="Unassembled WGS sequence"/>
</dbReference>
<dbReference type="InterPro" id="IPR004250">
    <property type="entry name" value="Somatostatin"/>
</dbReference>
<keyword evidence="6 10" id="KW-0732">Signal</keyword>
<dbReference type="GO" id="GO:0007193">
    <property type="term" value="P:adenylate cyclase-inhibiting G protein-coupled receptor signaling pathway"/>
    <property type="evidence" value="ECO:0007669"/>
    <property type="project" value="Ensembl"/>
</dbReference>
<dbReference type="GO" id="GO:0005184">
    <property type="term" value="F:neuropeptide hormone activity"/>
    <property type="evidence" value="ECO:0007669"/>
    <property type="project" value="Ensembl"/>
</dbReference>
<keyword evidence="5" id="KW-0372">Hormone</keyword>
<proteinExistence type="inferred from homology"/>
<sequence>MPLPGGLLLLLLLGAMATAALPLEGRPTGQDSGHIQEVAEVKKSNLLTFLAWWYEWTSQASAKPLRGGEAGAVSKRQEGRPLQQSTRREKTPCKNFFWKTFSSCK</sequence>
<evidence type="ECO:0000256" key="9">
    <source>
        <dbReference type="SAM" id="MobiDB-lite"/>
    </source>
</evidence>
<evidence type="ECO:0000259" key="11">
    <source>
        <dbReference type="Pfam" id="PF03002"/>
    </source>
</evidence>
<dbReference type="GeneTree" id="ENSGT00730000111752"/>
<comment type="similarity">
    <text evidence="2">Belongs to the somatostatin family.</text>
</comment>
<evidence type="ECO:0000256" key="8">
    <source>
        <dbReference type="PIRSR" id="PIRSR001814-1"/>
    </source>
</evidence>
<evidence type="ECO:0000256" key="7">
    <source>
        <dbReference type="ARBA" id="ARBA00023157"/>
    </source>
</evidence>
<feature type="region of interest" description="Disordered" evidence="9">
    <location>
        <begin position="65"/>
        <end position="89"/>
    </location>
</feature>
<gene>
    <name evidence="12" type="primary">CORT</name>
</gene>
<protein>
    <submittedName>
        <fullName evidence="12">Cortistatin</fullName>
    </submittedName>
</protein>
<evidence type="ECO:0000313" key="13">
    <source>
        <dbReference type="Proteomes" id="UP000233160"/>
    </source>
</evidence>
<feature type="disulfide bond" evidence="8">
    <location>
        <begin position="93"/>
        <end position="104"/>
    </location>
</feature>
<dbReference type="PANTHER" id="PTHR10558">
    <property type="entry name" value="SOMATOSTATIN"/>
    <property type="match status" value="1"/>
</dbReference>
<dbReference type="PIRSF" id="PIRSF001814">
    <property type="entry name" value="Somatostatin"/>
    <property type="match status" value="1"/>
</dbReference>
<dbReference type="InterPro" id="IPR018142">
    <property type="entry name" value="Somatostatin/Cortistatin_C"/>
</dbReference>
<organism evidence="12 13">
    <name type="scientific">Propithecus coquereli</name>
    <name type="common">Coquerel's sifaka</name>
    <name type="synonym">Propithecus verreauxi coquereli</name>
    <dbReference type="NCBI Taxonomy" id="379532"/>
    <lineage>
        <taxon>Eukaryota</taxon>
        <taxon>Metazoa</taxon>
        <taxon>Chordata</taxon>
        <taxon>Craniata</taxon>
        <taxon>Vertebrata</taxon>
        <taxon>Euteleostomi</taxon>
        <taxon>Mammalia</taxon>
        <taxon>Eutheria</taxon>
        <taxon>Euarchontoglires</taxon>
        <taxon>Primates</taxon>
        <taxon>Strepsirrhini</taxon>
        <taxon>Lemuriformes</taxon>
        <taxon>Indriidae</taxon>
        <taxon>Propithecus</taxon>
    </lineage>
</organism>
<keyword evidence="13" id="KW-1185">Reference proteome</keyword>
<evidence type="ECO:0000256" key="10">
    <source>
        <dbReference type="SAM" id="SignalP"/>
    </source>
</evidence>
<keyword evidence="4" id="KW-0165">Cleavage on pair of basic residues</keyword>
<evidence type="ECO:0000256" key="5">
    <source>
        <dbReference type="ARBA" id="ARBA00022702"/>
    </source>
</evidence>
<dbReference type="PANTHER" id="PTHR10558:SF1">
    <property type="entry name" value="CORTISTATIN"/>
    <property type="match status" value="1"/>
</dbReference>
<comment type="subcellular location">
    <subcellularLocation>
        <location evidence="1">Secreted</location>
    </subcellularLocation>
</comment>
<accession>A0A2K6GYM1</accession>
<dbReference type="AlphaFoldDB" id="A0A2K6GYM1"/>
<evidence type="ECO:0000256" key="2">
    <source>
        <dbReference type="ARBA" id="ARBA00008327"/>
    </source>
</evidence>
<dbReference type="GO" id="GO:0030334">
    <property type="term" value="P:regulation of cell migration"/>
    <property type="evidence" value="ECO:0007669"/>
    <property type="project" value="TreeGrafter"/>
</dbReference>
<dbReference type="STRING" id="379532.ENSPCOP00000031295"/>